<dbReference type="RefSeq" id="WP_136141086.1">
    <property type="nucleotide sequence ID" value="NZ_CP039247.1"/>
</dbReference>
<evidence type="ECO:0000313" key="6">
    <source>
        <dbReference type="EMBL" id="QCB28334.1"/>
    </source>
</evidence>
<gene>
    <name evidence="6" type="ORF">CENDO_05245</name>
</gene>
<feature type="transmembrane region" description="Helical" evidence="5">
    <location>
        <begin position="94"/>
        <end position="113"/>
    </location>
</feature>
<organism evidence="6 7">
    <name type="scientific">Corynebacterium endometrii</name>
    <dbReference type="NCBI Taxonomy" id="2488819"/>
    <lineage>
        <taxon>Bacteria</taxon>
        <taxon>Bacillati</taxon>
        <taxon>Actinomycetota</taxon>
        <taxon>Actinomycetes</taxon>
        <taxon>Mycobacteriales</taxon>
        <taxon>Corynebacteriaceae</taxon>
        <taxon>Corynebacterium</taxon>
    </lineage>
</organism>
<feature type="transmembrane region" description="Helical" evidence="5">
    <location>
        <begin position="70"/>
        <end position="88"/>
    </location>
</feature>
<dbReference type="Pfam" id="PF01925">
    <property type="entry name" value="TauE"/>
    <property type="match status" value="1"/>
</dbReference>
<keyword evidence="2 5" id="KW-0812">Transmembrane</keyword>
<keyword evidence="3 5" id="KW-1133">Transmembrane helix</keyword>
<feature type="transmembrane region" description="Helical" evidence="5">
    <location>
        <begin position="195"/>
        <end position="214"/>
    </location>
</feature>
<reference evidence="6 7" key="1">
    <citation type="submission" date="2019-04" db="EMBL/GenBank/DDBJ databases">
        <title>Corynebacterium endometrii sp. nov., isolated from the uterus of a cow with endometritis.</title>
        <authorList>
            <person name="Ballas P."/>
            <person name="Ruckert C."/>
            <person name="Wagener K."/>
            <person name="Drillich M."/>
            <person name="Kaempfer P."/>
            <person name="Busse H.-J."/>
            <person name="Ehling-Schulz M."/>
        </authorList>
    </citation>
    <scope>NUCLEOTIDE SEQUENCE [LARGE SCALE GENOMIC DNA]</scope>
    <source>
        <strain evidence="6 7">LMM-1653</strain>
    </source>
</reference>
<feature type="transmembrane region" description="Helical" evidence="5">
    <location>
        <begin position="226"/>
        <end position="244"/>
    </location>
</feature>
<evidence type="ECO:0000256" key="3">
    <source>
        <dbReference type="ARBA" id="ARBA00022989"/>
    </source>
</evidence>
<sequence length="246" mass="25390">MIMALAVLVVIAIGACTQRISGMGLGLLGGPVLMIMLGPVEGIMVVNVLAVINAAATTMTVRDHVDWKKFAQIAPVMIFGSIPAAFLLSSMDAAPVMVLAGGAILVALALVTFGRKFVPPMEGTGPAISAGILGGFTNTLAGVAGPVITVYAQAARWPHQVYAATLQPIFMVGGIISVLTKLFVGAGQFSNVSWLIWPAGIIGMAIGIPLGVYLSKRIPRNIAHKMALIVAAFGAAYAMLRGIVQL</sequence>
<keyword evidence="7" id="KW-1185">Reference proteome</keyword>
<dbReference type="EMBL" id="CP039247">
    <property type="protein sequence ID" value="QCB28334.1"/>
    <property type="molecule type" value="Genomic_DNA"/>
</dbReference>
<comment type="subcellular location">
    <subcellularLocation>
        <location evidence="5">Cell membrane</location>
        <topology evidence="5">Multi-pass membrane protein</topology>
    </subcellularLocation>
    <subcellularLocation>
        <location evidence="1">Membrane</location>
        <topology evidence="1">Multi-pass membrane protein</topology>
    </subcellularLocation>
</comment>
<protein>
    <recommendedName>
        <fullName evidence="5">Probable membrane transporter protein</fullName>
    </recommendedName>
</protein>
<dbReference type="InterPro" id="IPR002781">
    <property type="entry name" value="TM_pro_TauE-like"/>
</dbReference>
<name>A0A4P7QHM6_9CORY</name>
<dbReference type="GO" id="GO:0005886">
    <property type="term" value="C:plasma membrane"/>
    <property type="evidence" value="ECO:0007669"/>
    <property type="project" value="UniProtKB-SubCell"/>
</dbReference>
<evidence type="ECO:0000256" key="2">
    <source>
        <dbReference type="ARBA" id="ARBA00022692"/>
    </source>
</evidence>
<dbReference type="OrthoDB" id="3872971at2"/>
<dbReference type="Proteomes" id="UP000296352">
    <property type="component" value="Chromosome"/>
</dbReference>
<evidence type="ECO:0000256" key="4">
    <source>
        <dbReference type="ARBA" id="ARBA00023136"/>
    </source>
</evidence>
<accession>A0A4P7QHM6</accession>
<feature type="transmembrane region" description="Helical" evidence="5">
    <location>
        <begin position="161"/>
        <end position="183"/>
    </location>
</feature>
<proteinExistence type="inferred from homology"/>
<evidence type="ECO:0000256" key="5">
    <source>
        <dbReference type="RuleBase" id="RU363041"/>
    </source>
</evidence>
<keyword evidence="4 5" id="KW-0472">Membrane</keyword>
<evidence type="ECO:0000313" key="7">
    <source>
        <dbReference type="Proteomes" id="UP000296352"/>
    </source>
</evidence>
<comment type="similarity">
    <text evidence="5">Belongs to the 4-toluene sulfonate uptake permease (TSUP) (TC 2.A.102) family.</text>
</comment>
<dbReference type="AlphaFoldDB" id="A0A4P7QHM6"/>
<feature type="transmembrane region" description="Helical" evidence="5">
    <location>
        <begin position="33"/>
        <end position="58"/>
    </location>
</feature>
<dbReference type="KEGG" id="cee:CENDO_05245"/>
<evidence type="ECO:0000256" key="1">
    <source>
        <dbReference type="ARBA" id="ARBA00004141"/>
    </source>
</evidence>
<keyword evidence="5" id="KW-1003">Cell membrane</keyword>